<organism evidence="1 2">
    <name type="scientific">Calderihabitans maritimus</name>
    <dbReference type="NCBI Taxonomy" id="1246530"/>
    <lineage>
        <taxon>Bacteria</taxon>
        <taxon>Bacillati</taxon>
        <taxon>Bacillota</taxon>
        <taxon>Clostridia</taxon>
        <taxon>Neomoorellales</taxon>
        <taxon>Calderihabitantaceae</taxon>
        <taxon>Calderihabitans</taxon>
    </lineage>
</organism>
<comment type="caution">
    <text evidence="1">The sequence shown here is derived from an EMBL/GenBank/DDBJ whole genome shotgun (WGS) entry which is preliminary data.</text>
</comment>
<dbReference type="Proteomes" id="UP000197032">
    <property type="component" value="Unassembled WGS sequence"/>
</dbReference>
<dbReference type="AlphaFoldDB" id="A0A1Z5HYI0"/>
<sequence>MYIKLGTVLDLNGLLAARGKIRRGILIKGGAYNIIKMQMQITCN</sequence>
<proteinExistence type="predicted"/>
<dbReference type="EMBL" id="BDGJ01000216">
    <property type="protein sequence ID" value="GAW94391.1"/>
    <property type="molecule type" value="Genomic_DNA"/>
</dbReference>
<reference evidence="2" key="1">
    <citation type="journal article" date="2017" name="Appl. Environ. Microbiol.">
        <title>Genomic analysis of Calderihabitans maritimus KKC1, a thermophilic hydrogenogenic carboxydotrophic bacterium isolated from marine sediment.</title>
        <authorList>
            <person name="Omae K."/>
            <person name="Yoneda Y."/>
            <person name="Fukuyama Y."/>
            <person name="Yoshida T."/>
            <person name="Sako Y."/>
        </authorList>
    </citation>
    <scope>NUCLEOTIDE SEQUENCE [LARGE SCALE GENOMIC DNA]</scope>
    <source>
        <strain evidence="2">KKC1</strain>
    </source>
</reference>
<evidence type="ECO:0000313" key="2">
    <source>
        <dbReference type="Proteomes" id="UP000197032"/>
    </source>
</evidence>
<gene>
    <name evidence="1" type="ORF">KKC1_34960</name>
</gene>
<protein>
    <submittedName>
        <fullName evidence="1">Uncharacterized protein</fullName>
    </submittedName>
</protein>
<keyword evidence="2" id="KW-1185">Reference proteome</keyword>
<name>A0A1Z5HYI0_9FIRM</name>
<evidence type="ECO:0000313" key="1">
    <source>
        <dbReference type="EMBL" id="GAW94391.1"/>
    </source>
</evidence>
<accession>A0A1Z5HYI0</accession>